<evidence type="ECO:0008006" key="3">
    <source>
        <dbReference type="Google" id="ProtNLM"/>
    </source>
</evidence>
<sequence>MKKLLFIFSLSILMLSSCVLFTYPKSWSHTMQLWPGEEEDQVYLVYGAPARSQELTDGRKIVTYEFKRSQDGDVEFGEVTFGIKDGRVTTARPSGSRFALRGRIKAPTAEPVIK</sequence>
<dbReference type="EMBL" id="JBHUPB010000003">
    <property type="protein sequence ID" value="MFD2966352.1"/>
    <property type="molecule type" value="Genomic_DNA"/>
</dbReference>
<accession>A0ABW6BAB5</accession>
<reference evidence="2" key="1">
    <citation type="journal article" date="2019" name="Int. J. Syst. Evol. Microbiol.">
        <title>The Global Catalogue of Microorganisms (GCM) 10K type strain sequencing project: providing services to taxonomists for standard genome sequencing and annotation.</title>
        <authorList>
            <consortium name="The Broad Institute Genomics Platform"/>
            <consortium name="The Broad Institute Genome Sequencing Center for Infectious Disease"/>
            <person name="Wu L."/>
            <person name="Ma J."/>
        </authorList>
    </citation>
    <scope>NUCLEOTIDE SEQUENCE [LARGE SCALE GENOMIC DNA]</scope>
    <source>
        <strain evidence="2">KCTC 22814</strain>
    </source>
</reference>
<dbReference type="RefSeq" id="WP_320184141.1">
    <property type="nucleotide sequence ID" value="NZ_CP138332.1"/>
</dbReference>
<dbReference type="PROSITE" id="PS51257">
    <property type="entry name" value="PROKAR_LIPOPROTEIN"/>
    <property type="match status" value="1"/>
</dbReference>
<proteinExistence type="predicted"/>
<protein>
    <recommendedName>
        <fullName evidence="3">DUF4907 domain-containing protein</fullName>
    </recommendedName>
</protein>
<comment type="caution">
    <text evidence="1">The sequence shown here is derived from an EMBL/GenBank/DDBJ whole genome shotgun (WGS) entry which is preliminary data.</text>
</comment>
<gene>
    <name evidence="1" type="ORF">ACFS7Y_03090</name>
</gene>
<name>A0ABW6BAB5_9SPHI</name>
<keyword evidence="2" id="KW-1185">Reference proteome</keyword>
<organism evidence="1 2">
    <name type="scientific">Sphingobacterium bambusae</name>
    <dbReference type="NCBI Taxonomy" id="662858"/>
    <lineage>
        <taxon>Bacteria</taxon>
        <taxon>Pseudomonadati</taxon>
        <taxon>Bacteroidota</taxon>
        <taxon>Sphingobacteriia</taxon>
        <taxon>Sphingobacteriales</taxon>
        <taxon>Sphingobacteriaceae</taxon>
        <taxon>Sphingobacterium</taxon>
    </lineage>
</organism>
<evidence type="ECO:0000313" key="2">
    <source>
        <dbReference type="Proteomes" id="UP001597525"/>
    </source>
</evidence>
<evidence type="ECO:0000313" key="1">
    <source>
        <dbReference type="EMBL" id="MFD2966352.1"/>
    </source>
</evidence>
<dbReference type="Proteomes" id="UP001597525">
    <property type="component" value="Unassembled WGS sequence"/>
</dbReference>